<organism evidence="8 9">
    <name type="scientific">Antrodiella citrinella</name>
    <dbReference type="NCBI Taxonomy" id="2447956"/>
    <lineage>
        <taxon>Eukaryota</taxon>
        <taxon>Fungi</taxon>
        <taxon>Dikarya</taxon>
        <taxon>Basidiomycota</taxon>
        <taxon>Agaricomycotina</taxon>
        <taxon>Agaricomycetes</taxon>
        <taxon>Polyporales</taxon>
        <taxon>Steccherinaceae</taxon>
        <taxon>Antrodiella</taxon>
    </lineage>
</organism>
<dbReference type="GO" id="GO:0006303">
    <property type="term" value="P:double-strand break repair via nonhomologous end joining"/>
    <property type="evidence" value="ECO:0007669"/>
    <property type="project" value="TreeGrafter"/>
</dbReference>
<dbReference type="GO" id="GO:0005634">
    <property type="term" value="C:nucleus"/>
    <property type="evidence" value="ECO:0007669"/>
    <property type="project" value="UniProtKB-SubCell"/>
</dbReference>
<comment type="similarity">
    <text evidence="2">Belongs to the DNA repair metallo-beta-lactamase (DRMBL) family.</text>
</comment>
<keyword evidence="5" id="KW-0539">Nucleus</keyword>
<evidence type="ECO:0000256" key="3">
    <source>
        <dbReference type="ARBA" id="ARBA00022763"/>
    </source>
</evidence>
<dbReference type="PANTHER" id="PTHR23240">
    <property type="entry name" value="DNA CROSS-LINK REPAIR PROTEIN PSO2/SNM1-RELATED"/>
    <property type="match status" value="1"/>
</dbReference>
<accession>A0A4S4MU82</accession>
<protein>
    <recommendedName>
        <fullName evidence="7">DNA repair metallo-beta-lactamase domain-containing protein</fullName>
    </recommendedName>
</protein>
<name>A0A4S4MU82_9APHY</name>
<gene>
    <name evidence="8" type="ORF">EUX98_g4415</name>
</gene>
<dbReference type="GO" id="GO:0036297">
    <property type="term" value="P:interstrand cross-link repair"/>
    <property type="evidence" value="ECO:0007669"/>
    <property type="project" value="TreeGrafter"/>
</dbReference>
<reference evidence="8 9" key="1">
    <citation type="submission" date="2019-02" db="EMBL/GenBank/DDBJ databases">
        <title>Genome sequencing of the rare red list fungi Antrodiella citrinella (Flaviporus citrinellus).</title>
        <authorList>
            <person name="Buettner E."/>
            <person name="Kellner H."/>
        </authorList>
    </citation>
    <scope>NUCLEOTIDE SEQUENCE [LARGE SCALE GENOMIC DNA]</scope>
    <source>
        <strain evidence="8 9">DSM 108506</strain>
    </source>
</reference>
<dbReference type="CDD" id="cd16273">
    <property type="entry name" value="SNM1A-1C-like_MBL-fold"/>
    <property type="match status" value="1"/>
</dbReference>
<dbReference type="Pfam" id="PF07522">
    <property type="entry name" value="DRMBL"/>
    <property type="match status" value="1"/>
</dbReference>
<feature type="compositionally biased region" description="Polar residues" evidence="6">
    <location>
        <begin position="282"/>
        <end position="293"/>
    </location>
</feature>
<comment type="subcellular location">
    <subcellularLocation>
        <location evidence="1">Nucleus</location>
    </subcellularLocation>
</comment>
<dbReference type="EMBL" id="SGPM01000108">
    <property type="protein sequence ID" value="THH29779.1"/>
    <property type="molecule type" value="Genomic_DNA"/>
</dbReference>
<dbReference type="InterPro" id="IPR011084">
    <property type="entry name" value="DRMBL"/>
</dbReference>
<sequence length="763" mass="83400">MAKKRKESAQSSTLLDFFGKPGGANKKPRVTKKIPLKCEPVDPADIIVIDTDDDEGASNGVIDIASSSDIEFVEGPSVFRKPAKSQTKPRDEHRPRQRNATHPSGSAVMEEPFGTPSILLSEHAATNGLSTADNGFGQPYLLVSPATPSISLLDSTHAVESSLPSVSPQLPPTDAAISSDTVLADSAAEDDQWETGDDETEHIAAGSALDRDVYEEDEVGMGLVDEEPGAAEVPISLCPVCGIALLETMGDLHIEEHVNQCLETQSATEAALKSLRPLSSLRAPQNPSGQVFTSKDKGKAKAARSSDAFSMLMTSHKENEAWKEATIAEDRNFRPTKGNGGRRKAPFYKVMTGMPIAVDAFRHAHSDHYTNLSSNWKSGPIYCSEGTANLIIHMLAVDPKWVHPLPMDVPTLIPDTGGVHVTLIEANHCPGSSLFLYEGPQTVNAGDSTYKSAFVGSKRTFRYLHCGDFRASPQHVSHPAIKGKRIDTVYLDTTYLDPRYCFPSQPEVISACAELSRRLVKREAVAGSSGEGKVKTVDKWFAVQEKPKDKEHPKNGSKTLIVVGTYSIGKERVVKAVAKALNTKVYCDARKAAILRCQSDPELHALLTTDPYNAGVHLVPLGTVATDRLKIYIERWKGHFDHVIGFRPTGWTYTPTNGTDLVPTIPSVIARSQSRTFTYANLSPMKNSTSTLTVYGVPYSEHSSFFELTCFALSFDWGRMIATVNVGSESSRGKMAKWVERWEAERKKRGKIEIVPHRAPEYW</sequence>
<evidence type="ECO:0000313" key="9">
    <source>
        <dbReference type="Proteomes" id="UP000308730"/>
    </source>
</evidence>
<feature type="region of interest" description="Disordered" evidence="6">
    <location>
        <begin position="280"/>
        <end position="300"/>
    </location>
</feature>
<dbReference type="InterPro" id="IPR036866">
    <property type="entry name" value="RibonucZ/Hydroxyglut_hydro"/>
</dbReference>
<evidence type="ECO:0000256" key="5">
    <source>
        <dbReference type="ARBA" id="ARBA00023242"/>
    </source>
</evidence>
<dbReference type="OrthoDB" id="262529at2759"/>
<keyword evidence="9" id="KW-1185">Reference proteome</keyword>
<feature type="region of interest" description="Disordered" evidence="6">
    <location>
        <begin position="1"/>
        <end position="31"/>
    </location>
</feature>
<dbReference type="Proteomes" id="UP000308730">
    <property type="component" value="Unassembled WGS sequence"/>
</dbReference>
<evidence type="ECO:0000313" key="8">
    <source>
        <dbReference type="EMBL" id="THH29779.1"/>
    </source>
</evidence>
<dbReference type="GO" id="GO:0003684">
    <property type="term" value="F:damaged DNA binding"/>
    <property type="evidence" value="ECO:0007669"/>
    <property type="project" value="TreeGrafter"/>
</dbReference>
<dbReference type="FunFam" id="3.40.50.12650:FF:000007">
    <property type="entry name" value="DNA cross-link repair 1A protein, variant"/>
    <property type="match status" value="1"/>
</dbReference>
<dbReference type="PANTHER" id="PTHR23240:SF6">
    <property type="entry name" value="DNA CROSS-LINK REPAIR 1A PROTEIN"/>
    <property type="match status" value="1"/>
</dbReference>
<dbReference type="GO" id="GO:0035312">
    <property type="term" value="F:5'-3' DNA exonuclease activity"/>
    <property type="evidence" value="ECO:0007669"/>
    <property type="project" value="TreeGrafter"/>
</dbReference>
<evidence type="ECO:0000256" key="6">
    <source>
        <dbReference type="SAM" id="MobiDB-lite"/>
    </source>
</evidence>
<dbReference type="AlphaFoldDB" id="A0A4S4MU82"/>
<dbReference type="Gene3D" id="3.60.15.10">
    <property type="entry name" value="Ribonuclease Z/Hydroxyacylglutathione hydrolase-like"/>
    <property type="match status" value="1"/>
</dbReference>
<keyword evidence="3" id="KW-0227">DNA damage</keyword>
<keyword evidence="4" id="KW-0234">DNA repair</keyword>
<evidence type="ECO:0000259" key="7">
    <source>
        <dbReference type="Pfam" id="PF07522"/>
    </source>
</evidence>
<evidence type="ECO:0000256" key="1">
    <source>
        <dbReference type="ARBA" id="ARBA00004123"/>
    </source>
</evidence>
<proteinExistence type="inferred from homology"/>
<evidence type="ECO:0000256" key="2">
    <source>
        <dbReference type="ARBA" id="ARBA00010304"/>
    </source>
</evidence>
<comment type="caution">
    <text evidence="8">The sequence shown here is derived from an EMBL/GenBank/DDBJ whole genome shotgun (WGS) entry which is preliminary data.</text>
</comment>
<evidence type="ECO:0000256" key="4">
    <source>
        <dbReference type="ARBA" id="ARBA00023204"/>
    </source>
</evidence>
<dbReference type="SUPFAM" id="SSF56281">
    <property type="entry name" value="Metallo-hydrolase/oxidoreductase"/>
    <property type="match status" value="1"/>
</dbReference>
<feature type="domain" description="DNA repair metallo-beta-lactamase" evidence="7">
    <location>
        <begin position="601"/>
        <end position="727"/>
    </location>
</feature>
<dbReference type="Gene3D" id="3.40.50.12650">
    <property type="match status" value="1"/>
</dbReference>
<feature type="region of interest" description="Disordered" evidence="6">
    <location>
        <begin position="75"/>
        <end position="111"/>
    </location>
</feature>